<keyword evidence="3" id="KW-1185">Reference proteome</keyword>
<reference evidence="2 3" key="1">
    <citation type="journal article" date="2021" name="Nat. Commun.">
        <title>Genetic determinants of endophytism in the Arabidopsis root mycobiome.</title>
        <authorList>
            <person name="Mesny F."/>
            <person name="Miyauchi S."/>
            <person name="Thiergart T."/>
            <person name="Pickel B."/>
            <person name="Atanasova L."/>
            <person name="Karlsson M."/>
            <person name="Huettel B."/>
            <person name="Barry K.W."/>
            <person name="Haridas S."/>
            <person name="Chen C."/>
            <person name="Bauer D."/>
            <person name="Andreopoulos W."/>
            <person name="Pangilinan J."/>
            <person name="LaButti K."/>
            <person name="Riley R."/>
            <person name="Lipzen A."/>
            <person name="Clum A."/>
            <person name="Drula E."/>
            <person name="Henrissat B."/>
            <person name="Kohler A."/>
            <person name="Grigoriev I.V."/>
            <person name="Martin F.M."/>
            <person name="Hacquard S."/>
        </authorList>
    </citation>
    <scope>NUCLEOTIDE SEQUENCE [LARGE SCALE GENOMIC DNA]</scope>
    <source>
        <strain evidence="2 3">MPI-CAGE-CH-0241</strain>
    </source>
</reference>
<accession>A0A9P9ARS0</accession>
<organism evidence="2 3">
    <name type="scientific">Thelonectria olida</name>
    <dbReference type="NCBI Taxonomy" id="1576542"/>
    <lineage>
        <taxon>Eukaryota</taxon>
        <taxon>Fungi</taxon>
        <taxon>Dikarya</taxon>
        <taxon>Ascomycota</taxon>
        <taxon>Pezizomycotina</taxon>
        <taxon>Sordariomycetes</taxon>
        <taxon>Hypocreomycetidae</taxon>
        <taxon>Hypocreales</taxon>
        <taxon>Nectriaceae</taxon>
        <taxon>Thelonectria</taxon>
    </lineage>
</organism>
<dbReference type="Proteomes" id="UP000777438">
    <property type="component" value="Unassembled WGS sequence"/>
</dbReference>
<dbReference type="EMBL" id="JAGPYM010000003">
    <property type="protein sequence ID" value="KAH6897051.1"/>
    <property type="molecule type" value="Genomic_DNA"/>
</dbReference>
<feature type="compositionally biased region" description="Polar residues" evidence="1">
    <location>
        <begin position="151"/>
        <end position="163"/>
    </location>
</feature>
<comment type="caution">
    <text evidence="2">The sequence shown here is derived from an EMBL/GenBank/DDBJ whole genome shotgun (WGS) entry which is preliminary data.</text>
</comment>
<sequence>MTPKHDEANHSAIRAALRGYIDKWEAWEQENHREASIPNVEWNALMVLAKHTFEQDVDDSNYIGKLLERGPQIGPIIKLADEEFMDELTKTRSFRTSYQLPNGRGVFPREGYGFQAGQEAPSFPQKKRAKQFAAKCALAWLDDNPDWPEVGSSTKDTPMSSSNDKPHHSPPLAKSSSPLSKKVKVEDAEDHQGARITPAPSNTKARFPLPASSSEDETSATSVLQDVNKLAKQLGFDPPRYMVEHHLNGTYSAKPVFQLDGRMPEGLGVVTGAATEHQAKRDAAQKVLVWLQEKEKSVQADLDQVLGDVTDGV</sequence>
<feature type="compositionally biased region" description="Basic and acidic residues" evidence="1">
    <location>
        <begin position="183"/>
        <end position="193"/>
    </location>
</feature>
<evidence type="ECO:0000313" key="3">
    <source>
        <dbReference type="Proteomes" id="UP000777438"/>
    </source>
</evidence>
<proteinExistence type="predicted"/>
<dbReference type="OrthoDB" id="5222339at2759"/>
<name>A0A9P9ARS0_9HYPO</name>
<gene>
    <name evidence="2" type="ORF">B0T10DRAFT_602424</name>
</gene>
<evidence type="ECO:0000313" key="2">
    <source>
        <dbReference type="EMBL" id="KAH6897051.1"/>
    </source>
</evidence>
<evidence type="ECO:0008006" key="4">
    <source>
        <dbReference type="Google" id="ProtNLM"/>
    </source>
</evidence>
<feature type="compositionally biased region" description="Low complexity" evidence="1">
    <location>
        <begin position="170"/>
        <end position="180"/>
    </location>
</feature>
<evidence type="ECO:0000256" key="1">
    <source>
        <dbReference type="SAM" id="MobiDB-lite"/>
    </source>
</evidence>
<protein>
    <recommendedName>
        <fullName evidence="4">DRBM domain-containing protein</fullName>
    </recommendedName>
</protein>
<feature type="region of interest" description="Disordered" evidence="1">
    <location>
        <begin position="145"/>
        <end position="222"/>
    </location>
</feature>
<dbReference type="AlphaFoldDB" id="A0A9P9ARS0"/>